<dbReference type="PANTHER" id="PTHR11685">
    <property type="entry name" value="RBR FAMILY RING FINGER AND IBR DOMAIN-CONTAINING"/>
    <property type="match status" value="1"/>
</dbReference>
<evidence type="ECO:0000256" key="3">
    <source>
        <dbReference type="ARBA" id="ARBA00012251"/>
    </source>
</evidence>
<evidence type="ECO:0000256" key="8">
    <source>
        <dbReference type="ARBA" id="ARBA00022786"/>
    </source>
</evidence>
<dbReference type="CDD" id="cd20335">
    <property type="entry name" value="BRcat_RBR"/>
    <property type="match status" value="1"/>
</dbReference>
<evidence type="ECO:0000256" key="1">
    <source>
        <dbReference type="ARBA" id="ARBA00001798"/>
    </source>
</evidence>
<dbReference type="InterPro" id="IPR002867">
    <property type="entry name" value="IBR_dom"/>
</dbReference>
<name>A0A6V7P643_ANACO</name>
<feature type="domain" description="RING-type" evidence="10">
    <location>
        <begin position="1"/>
        <end position="164"/>
    </location>
</feature>
<comment type="cofactor">
    <cofactor evidence="2">
        <name>Zn(2+)</name>
        <dbReference type="ChEBI" id="CHEBI:29105"/>
    </cofactor>
</comment>
<evidence type="ECO:0000313" key="11">
    <source>
        <dbReference type="EMBL" id="CAD1826313.1"/>
    </source>
</evidence>
<dbReference type="PROSITE" id="PS51873">
    <property type="entry name" value="TRIAD"/>
    <property type="match status" value="1"/>
</dbReference>
<protein>
    <recommendedName>
        <fullName evidence="3">RBR-type E3 ubiquitin transferase</fullName>
        <ecNumber evidence="3">2.3.2.31</ecNumber>
    </recommendedName>
</protein>
<proteinExistence type="predicted"/>
<gene>
    <name evidence="11" type="ORF">CB5_LOCUS9524</name>
</gene>
<keyword evidence="6" id="KW-0677">Repeat</keyword>
<dbReference type="Gene3D" id="1.20.120.1750">
    <property type="match status" value="1"/>
</dbReference>
<dbReference type="InterPro" id="IPR044066">
    <property type="entry name" value="TRIAD_supradom"/>
</dbReference>
<dbReference type="InterPro" id="IPR031127">
    <property type="entry name" value="E3_UB_ligase_RBR"/>
</dbReference>
<keyword evidence="7" id="KW-0863">Zinc-finger</keyword>
<sequence length="169" mass="19396">MLYQGEVWRAPIACRLEVSIILRQVGGTIQSLFRRIRWVQWGAYRFCPTPDCPSVYKVCPRDGEPGRPFVCGACGVETCTKCHMEFHPSVSCERYREFKVNPDLSLEEWREGKDFVKDCPSCGHTIEKAEGCNHVECLCGKHLCWVCLESFDCSDSCYDHLRSVHHAIM</sequence>
<evidence type="ECO:0000256" key="2">
    <source>
        <dbReference type="ARBA" id="ARBA00001947"/>
    </source>
</evidence>
<dbReference type="Pfam" id="PF01485">
    <property type="entry name" value="IBR"/>
    <property type="match status" value="1"/>
</dbReference>
<dbReference type="EMBL" id="LR862145">
    <property type="protein sequence ID" value="CAD1826313.1"/>
    <property type="molecule type" value="Genomic_DNA"/>
</dbReference>
<evidence type="ECO:0000256" key="7">
    <source>
        <dbReference type="ARBA" id="ARBA00022771"/>
    </source>
</evidence>
<evidence type="ECO:0000256" key="6">
    <source>
        <dbReference type="ARBA" id="ARBA00022737"/>
    </source>
</evidence>
<dbReference type="GO" id="GO:0008270">
    <property type="term" value="F:zinc ion binding"/>
    <property type="evidence" value="ECO:0007669"/>
    <property type="project" value="UniProtKB-KW"/>
</dbReference>
<dbReference type="SMART" id="SM00647">
    <property type="entry name" value="IBR"/>
    <property type="match status" value="2"/>
</dbReference>
<dbReference type="GO" id="GO:0061630">
    <property type="term" value="F:ubiquitin protein ligase activity"/>
    <property type="evidence" value="ECO:0007669"/>
    <property type="project" value="UniProtKB-EC"/>
</dbReference>
<dbReference type="EC" id="2.3.2.31" evidence="3"/>
<keyword evidence="5" id="KW-0479">Metal-binding</keyword>
<dbReference type="AlphaFoldDB" id="A0A6V7P643"/>
<comment type="catalytic activity">
    <reaction evidence="1">
        <text>[E2 ubiquitin-conjugating enzyme]-S-ubiquitinyl-L-cysteine + [acceptor protein]-L-lysine = [E2 ubiquitin-conjugating enzyme]-L-cysteine + [acceptor protein]-N(6)-ubiquitinyl-L-lysine.</text>
        <dbReference type="EC" id="2.3.2.31"/>
    </reaction>
</comment>
<dbReference type="FunFam" id="1.20.120.1750:FF:000020">
    <property type="entry name" value="ATP-dependent RNA helicase DEAH12 chloroplastic"/>
    <property type="match status" value="1"/>
</dbReference>
<dbReference type="GO" id="GO:0016567">
    <property type="term" value="P:protein ubiquitination"/>
    <property type="evidence" value="ECO:0007669"/>
    <property type="project" value="InterPro"/>
</dbReference>
<evidence type="ECO:0000256" key="5">
    <source>
        <dbReference type="ARBA" id="ARBA00022723"/>
    </source>
</evidence>
<keyword evidence="4" id="KW-0808">Transferase</keyword>
<reference evidence="11" key="1">
    <citation type="submission" date="2020-07" db="EMBL/GenBank/DDBJ databases">
        <authorList>
            <person name="Lin J."/>
        </authorList>
    </citation>
    <scope>NUCLEOTIDE SEQUENCE</scope>
</reference>
<evidence type="ECO:0000259" key="10">
    <source>
        <dbReference type="PROSITE" id="PS51873"/>
    </source>
</evidence>
<dbReference type="Pfam" id="PF26200">
    <property type="entry name" value="Rcat_RNF216"/>
    <property type="match status" value="1"/>
</dbReference>
<keyword evidence="9" id="KW-0862">Zinc</keyword>
<keyword evidence="8" id="KW-0833">Ubl conjugation pathway</keyword>
<evidence type="ECO:0000256" key="9">
    <source>
        <dbReference type="ARBA" id="ARBA00022833"/>
    </source>
</evidence>
<organism evidence="11">
    <name type="scientific">Ananas comosus var. bracteatus</name>
    <name type="common">red pineapple</name>
    <dbReference type="NCBI Taxonomy" id="296719"/>
    <lineage>
        <taxon>Eukaryota</taxon>
        <taxon>Viridiplantae</taxon>
        <taxon>Streptophyta</taxon>
        <taxon>Embryophyta</taxon>
        <taxon>Tracheophyta</taxon>
        <taxon>Spermatophyta</taxon>
        <taxon>Magnoliopsida</taxon>
        <taxon>Liliopsida</taxon>
        <taxon>Poales</taxon>
        <taxon>Bromeliaceae</taxon>
        <taxon>Bromelioideae</taxon>
        <taxon>Ananas</taxon>
    </lineage>
</organism>
<evidence type="ECO:0000256" key="4">
    <source>
        <dbReference type="ARBA" id="ARBA00022679"/>
    </source>
</evidence>
<accession>A0A6V7P643</accession>
<dbReference type="SUPFAM" id="SSF57850">
    <property type="entry name" value="RING/U-box"/>
    <property type="match status" value="2"/>
</dbReference>